<keyword evidence="3" id="KW-1185">Reference proteome</keyword>
<sequence>MVVWPVPVPSNEELQAHQASDTAVSSRIHTLTRQTLTVVQDWLTHPDTTGTRLVIVTRHGVSTSAHDPVPDLAHAAVWGLIRSAQNEHPGRFTLLDTDDNTNSDTLTTALTLPTRENQLAIRRDTIHIPRLTRHSSDGALTAPVVVDPEGTVLITGGPGRWVPCSPSIWFLPMVSGICC</sequence>
<feature type="domain" description="Polyketide synthase extender module SpnB-like Rossmann fold" evidence="1">
    <location>
        <begin position="23"/>
        <end position="130"/>
    </location>
</feature>
<evidence type="ECO:0000259" key="1">
    <source>
        <dbReference type="Pfam" id="PF22953"/>
    </source>
</evidence>
<gene>
    <name evidence="2" type="ORF">I551_8440</name>
</gene>
<name>A0ABN0RB27_MYCUL</name>
<proteinExistence type="predicted"/>
<comment type="caution">
    <text evidence="2">The sequence shown here is derived from an EMBL/GenBank/DDBJ whole genome shotgun (WGS) entry which is preliminary data.</text>
</comment>
<accession>A0ABN0RB27</accession>
<evidence type="ECO:0000313" key="3">
    <source>
        <dbReference type="Proteomes" id="UP000020681"/>
    </source>
</evidence>
<dbReference type="Pfam" id="PF22953">
    <property type="entry name" value="SpnB_Rossmann"/>
    <property type="match status" value="1"/>
</dbReference>
<protein>
    <submittedName>
        <fullName evidence="2">Type I polyketide synthase</fullName>
    </submittedName>
</protein>
<dbReference type="InterPro" id="IPR036291">
    <property type="entry name" value="NAD(P)-bd_dom_sf"/>
</dbReference>
<dbReference type="SUPFAM" id="SSF51735">
    <property type="entry name" value="NAD(P)-binding Rossmann-fold domains"/>
    <property type="match status" value="1"/>
</dbReference>
<evidence type="ECO:0000313" key="2">
    <source>
        <dbReference type="EMBL" id="EUA94296.1"/>
    </source>
</evidence>
<dbReference type="Gene3D" id="3.40.50.11460">
    <property type="match status" value="1"/>
</dbReference>
<reference evidence="2 3" key="1">
    <citation type="submission" date="2014-01" db="EMBL/GenBank/DDBJ databases">
        <authorList>
            <person name="Dobos K."/>
            <person name="Lenaerts A."/>
            <person name="Ordway D."/>
            <person name="DeGroote M.A."/>
            <person name="Parker T."/>
            <person name="Sizemore C."/>
            <person name="Tallon L.J."/>
            <person name="Sadzewicz L.K."/>
            <person name="Sengamalay N."/>
            <person name="Fraser C.M."/>
            <person name="Hine E."/>
            <person name="Shefchek K.A."/>
            <person name="Das S.P."/>
            <person name="Tettelin H."/>
        </authorList>
    </citation>
    <scope>NUCLEOTIDE SEQUENCE [LARGE SCALE GENOMIC DNA]</scope>
    <source>
        <strain evidence="2 3">Harvey</strain>
    </source>
</reference>
<dbReference type="InterPro" id="IPR055123">
    <property type="entry name" value="SpnB-like_Rossmann"/>
</dbReference>
<dbReference type="EMBL" id="JAOL01000001">
    <property type="protein sequence ID" value="EUA94296.1"/>
    <property type="molecule type" value="Genomic_DNA"/>
</dbReference>
<organism evidence="2 3">
    <name type="scientific">Mycobacterium ulcerans str. Harvey</name>
    <dbReference type="NCBI Taxonomy" id="1299332"/>
    <lineage>
        <taxon>Bacteria</taxon>
        <taxon>Bacillati</taxon>
        <taxon>Actinomycetota</taxon>
        <taxon>Actinomycetes</taxon>
        <taxon>Mycobacteriales</taxon>
        <taxon>Mycobacteriaceae</taxon>
        <taxon>Mycobacterium</taxon>
        <taxon>Mycobacterium ulcerans group</taxon>
    </lineage>
</organism>
<dbReference type="Proteomes" id="UP000020681">
    <property type="component" value="Unassembled WGS sequence"/>
</dbReference>